<accession>A0A1D2V8F1</accession>
<dbReference type="EMBL" id="KV454497">
    <property type="protein sequence ID" value="ODV57971.1"/>
    <property type="molecule type" value="Genomic_DNA"/>
</dbReference>
<organism evidence="1 2">
    <name type="scientific">Ascoidea rubescens DSM 1968</name>
    <dbReference type="NCBI Taxonomy" id="1344418"/>
    <lineage>
        <taxon>Eukaryota</taxon>
        <taxon>Fungi</taxon>
        <taxon>Dikarya</taxon>
        <taxon>Ascomycota</taxon>
        <taxon>Saccharomycotina</taxon>
        <taxon>Saccharomycetes</taxon>
        <taxon>Ascoideaceae</taxon>
        <taxon>Ascoidea</taxon>
    </lineage>
</organism>
<dbReference type="OrthoDB" id="5295771at2759"/>
<dbReference type="RefSeq" id="XP_020044278.1">
    <property type="nucleotide sequence ID" value="XM_020194198.1"/>
</dbReference>
<gene>
    <name evidence="1" type="ORF">ASCRUDRAFT_78273</name>
</gene>
<protein>
    <recommendedName>
        <fullName evidence="3">Altered inheritance of mitochondria protein 24, mitochondrial</fullName>
    </recommendedName>
</protein>
<evidence type="ECO:0000313" key="1">
    <source>
        <dbReference type="EMBL" id="ODV57971.1"/>
    </source>
</evidence>
<evidence type="ECO:0000313" key="2">
    <source>
        <dbReference type="Proteomes" id="UP000095038"/>
    </source>
</evidence>
<sequence>MTRPIYFAKSASIIHKIATGSRLKCFNVFANCKSYSTTSNVKIVDDEDENSNSNIKHLRNLPKNTGSGLFIELPTFKLLNKSSSNYLVNLPKNSKLDLKLNSIISIYYQNDQNYLNKDNNLDLNLSLIKKDPNSNIESNLVTNLPVSLLFNNVLDNLNLIEINSSKKKFNNLIVLNKSNLISYTSSLFLDCQNSFLKINGSGKMLIKYDSIIQLFENDSILISKNSLIGLSNINSIKDSLNLSKLNTTFKLIDSLNFGFKSYLNYLIDIQSKLNLSIFDNLLALFKKKKTAKEEYQLEKLTIDNIDTNNISSNNINNKKLKFSESRLLAILGTLLNKVKSKKGQDKEFYLIQGPVVLLIDENFSSVIK</sequence>
<dbReference type="AlphaFoldDB" id="A0A1D2V8F1"/>
<proteinExistence type="predicted"/>
<evidence type="ECO:0008006" key="3">
    <source>
        <dbReference type="Google" id="ProtNLM"/>
    </source>
</evidence>
<dbReference type="Proteomes" id="UP000095038">
    <property type="component" value="Unassembled WGS sequence"/>
</dbReference>
<keyword evidence="2" id="KW-1185">Reference proteome</keyword>
<dbReference type="InParanoid" id="A0A1D2V8F1"/>
<reference evidence="2" key="1">
    <citation type="submission" date="2016-05" db="EMBL/GenBank/DDBJ databases">
        <title>Comparative genomics of biotechnologically important yeasts.</title>
        <authorList>
            <consortium name="DOE Joint Genome Institute"/>
            <person name="Riley R."/>
            <person name="Haridas S."/>
            <person name="Wolfe K.H."/>
            <person name="Lopes M.R."/>
            <person name="Hittinger C.T."/>
            <person name="Goker M."/>
            <person name="Salamov A."/>
            <person name="Wisecaver J."/>
            <person name="Long T.M."/>
            <person name="Aerts A.L."/>
            <person name="Barry K."/>
            <person name="Choi C."/>
            <person name="Clum A."/>
            <person name="Coughlan A.Y."/>
            <person name="Deshpande S."/>
            <person name="Douglass A.P."/>
            <person name="Hanson S.J."/>
            <person name="Klenk H.-P."/>
            <person name="Labutti K."/>
            <person name="Lapidus A."/>
            <person name="Lindquist E."/>
            <person name="Lipzen A."/>
            <person name="Meier-Kolthoff J.P."/>
            <person name="Ohm R.A."/>
            <person name="Otillar R.P."/>
            <person name="Pangilinan J."/>
            <person name="Peng Y."/>
            <person name="Rokas A."/>
            <person name="Rosa C.A."/>
            <person name="Scheuner C."/>
            <person name="Sibirny A.A."/>
            <person name="Slot J.C."/>
            <person name="Stielow J.B."/>
            <person name="Sun H."/>
            <person name="Kurtzman C.P."/>
            <person name="Blackwell M."/>
            <person name="Grigoriev I.V."/>
            <person name="Jeffries T.W."/>
        </authorList>
    </citation>
    <scope>NUCLEOTIDE SEQUENCE [LARGE SCALE GENOMIC DNA]</scope>
    <source>
        <strain evidence="2">DSM 1968</strain>
    </source>
</reference>
<dbReference type="GeneID" id="30967834"/>
<name>A0A1D2V8F1_9ASCO</name>